<dbReference type="EMBL" id="CM031825">
    <property type="protein sequence ID" value="KAG6732500.1"/>
    <property type="molecule type" value="Genomic_DNA"/>
</dbReference>
<evidence type="ECO:0000256" key="3">
    <source>
        <dbReference type="ARBA" id="ARBA00008430"/>
    </source>
</evidence>
<dbReference type="EMBL" id="CM031809">
    <property type="protein sequence ID" value="KAG6668597.1"/>
    <property type="molecule type" value="Genomic_DNA"/>
</dbReference>
<gene>
    <name evidence="10" type="ORF">CIPAW_01G181900</name>
    <name evidence="11" type="ORF">I3842_01G181500</name>
</gene>
<evidence type="ECO:0000256" key="8">
    <source>
        <dbReference type="ARBA" id="ARBA00023242"/>
    </source>
</evidence>
<dbReference type="CDD" id="cd17039">
    <property type="entry name" value="Ubl_ubiquitin_like"/>
    <property type="match status" value="2"/>
</dbReference>
<dbReference type="AlphaFoldDB" id="A0A8T1RN37"/>
<keyword evidence="8" id="KW-0539">Nucleus</keyword>
<dbReference type="GO" id="GO:0003729">
    <property type="term" value="F:mRNA binding"/>
    <property type="evidence" value="ECO:0007669"/>
    <property type="project" value="UniProtKB-ARBA"/>
</dbReference>
<reference evidence="11" key="2">
    <citation type="submission" date="2021-01" db="EMBL/GenBank/DDBJ databases">
        <authorList>
            <person name="Lovell J.T."/>
            <person name="Bentley N."/>
            <person name="Bhattarai G."/>
            <person name="Jenkins J.W."/>
            <person name="Sreedasyam A."/>
            <person name="Alarcon Y."/>
            <person name="Bock C."/>
            <person name="Boston L."/>
            <person name="Carlson J."/>
            <person name="Cervantes K."/>
            <person name="Clermont K."/>
            <person name="Krom N."/>
            <person name="Kubenka K."/>
            <person name="Mamidi S."/>
            <person name="Mattison C."/>
            <person name="Monteros M."/>
            <person name="Pisani C."/>
            <person name="Plott C."/>
            <person name="Rajasekar S."/>
            <person name="Rhein H.S."/>
            <person name="Rohla C."/>
            <person name="Song M."/>
            <person name="Hilaire R.S."/>
            <person name="Shu S."/>
            <person name="Wells L."/>
            <person name="Wang X."/>
            <person name="Webber J."/>
            <person name="Heerema R.J."/>
            <person name="Klein P."/>
            <person name="Conner P."/>
            <person name="Grauke L."/>
            <person name="Grimwood J."/>
            <person name="Schmutz J."/>
            <person name="Randall J.J."/>
        </authorList>
    </citation>
    <scope>NUCLEOTIDE SEQUENCE</scope>
    <source>
        <tissue evidence="11">Leaf</tissue>
    </source>
</reference>
<evidence type="ECO:0000256" key="6">
    <source>
        <dbReference type="ARBA" id="ARBA00022737"/>
    </source>
</evidence>
<evidence type="ECO:0000256" key="1">
    <source>
        <dbReference type="ARBA" id="ARBA00004123"/>
    </source>
</evidence>
<accession>A0A8T1RN37</accession>
<protein>
    <recommendedName>
        <fullName evidence="9">Ubiquitin-like domain-containing protein</fullName>
    </recommendedName>
</protein>
<feature type="domain" description="Ubiquitin-like" evidence="9">
    <location>
        <begin position="247"/>
        <end position="319"/>
    </location>
</feature>
<dbReference type="InterPro" id="IPR000626">
    <property type="entry name" value="Ubiquitin-like_dom"/>
</dbReference>
<feature type="domain" description="Ubiquitin-like" evidence="9">
    <location>
        <begin position="97"/>
        <end position="167"/>
    </location>
</feature>
<name>A0A8T1RN37_CARIL</name>
<dbReference type="FunFam" id="3.10.20.90:FF:000469">
    <property type="entry name" value="Polyubiquitin-C"/>
    <property type="match status" value="1"/>
</dbReference>
<sequence>MESPTNGSGCFPSSSVDFTEEEISLYLKTINTISLKVKRYETISNLKSMIREKAGISENVQELFFVGNQLKNDRRLVDYGIPQGSTLHLVLQNLVAMRIYVKMPSAQKIIAVDLRTYDTIQNIKSIIQAKEGIQPDRYTLIHNGKVLEDDRILAALNIPNESTIHLIFNPKDVIPIFVRTVTGEILKLEVKVLHTVHDVKAIIESMTGVLVNDLDLIYAGKRVEDSKTLASYDIKEEATLDMFPAMMQIFVKTWTGKTITLDVQKGNTIADVKDKIIHKLKILADHLSHVSIIFAGKRLDEGQDLASYGVLMHSTLHMVFSPSARISQMKLADIGNPIQNFTTIRILKSMIEKKMKAPVKEIYFQGTALRDDRSLAYYRIDSEASVKVIF</sequence>
<evidence type="ECO:0000313" key="10">
    <source>
        <dbReference type="EMBL" id="KAG6668597.1"/>
    </source>
</evidence>
<dbReference type="SMART" id="SM00213">
    <property type="entry name" value="UBQ"/>
    <property type="match status" value="4"/>
</dbReference>
<keyword evidence="12" id="KW-1185">Reference proteome</keyword>
<comment type="similarity">
    <text evidence="3">Belongs to the ubiquitin family.</text>
</comment>
<dbReference type="InterPro" id="IPR050158">
    <property type="entry name" value="Ubiquitin_ubiquitin-like"/>
</dbReference>
<dbReference type="Proteomes" id="UP000811609">
    <property type="component" value="Chromosome 1"/>
</dbReference>
<proteinExistence type="inferred from homology"/>
<dbReference type="GO" id="GO:0005634">
    <property type="term" value="C:nucleus"/>
    <property type="evidence" value="ECO:0007669"/>
    <property type="project" value="UniProtKB-SubCell"/>
</dbReference>
<evidence type="ECO:0000313" key="11">
    <source>
        <dbReference type="EMBL" id="KAG6732500.1"/>
    </source>
</evidence>
<evidence type="ECO:0000313" key="12">
    <source>
        <dbReference type="Proteomes" id="UP000811609"/>
    </source>
</evidence>
<evidence type="ECO:0000256" key="4">
    <source>
        <dbReference type="ARBA" id="ARBA00022490"/>
    </source>
</evidence>
<keyword evidence="6" id="KW-0677">Repeat</keyword>
<feature type="domain" description="Ubiquitin-like" evidence="9">
    <location>
        <begin position="343"/>
        <end position="390"/>
    </location>
</feature>
<reference evidence="10" key="1">
    <citation type="submission" date="2020-12" db="EMBL/GenBank/DDBJ databases">
        <title>WGS assembly of Carya illinoinensis cv. Pawnee.</title>
        <authorList>
            <person name="Platts A."/>
            <person name="Shu S."/>
            <person name="Wright S."/>
            <person name="Barry K."/>
            <person name="Edger P."/>
            <person name="Pires J.C."/>
            <person name="Schmutz J."/>
        </authorList>
    </citation>
    <scope>NUCLEOTIDE SEQUENCE</scope>
    <source>
        <tissue evidence="10">Leaf</tissue>
    </source>
</reference>
<keyword evidence="4" id="KW-0963">Cytoplasm</keyword>
<dbReference type="GO" id="GO:0005737">
    <property type="term" value="C:cytoplasm"/>
    <property type="evidence" value="ECO:0007669"/>
    <property type="project" value="UniProtKB-SubCell"/>
</dbReference>
<feature type="domain" description="Ubiquitin-like" evidence="9">
    <location>
        <begin position="174"/>
        <end position="242"/>
    </location>
</feature>
<dbReference type="Pfam" id="PF00240">
    <property type="entry name" value="ubiquitin"/>
    <property type="match status" value="4"/>
</dbReference>
<evidence type="ECO:0000256" key="2">
    <source>
        <dbReference type="ARBA" id="ARBA00004496"/>
    </source>
</evidence>
<evidence type="ECO:0000259" key="9">
    <source>
        <dbReference type="PROSITE" id="PS50053"/>
    </source>
</evidence>
<organism evidence="10 12">
    <name type="scientific">Carya illinoinensis</name>
    <name type="common">Pecan</name>
    <dbReference type="NCBI Taxonomy" id="32201"/>
    <lineage>
        <taxon>Eukaryota</taxon>
        <taxon>Viridiplantae</taxon>
        <taxon>Streptophyta</taxon>
        <taxon>Embryophyta</taxon>
        <taxon>Tracheophyta</taxon>
        <taxon>Spermatophyta</taxon>
        <taxon>Magnoliopsida</taxon>
        <taxon>eudicotyledons</taxon>
        <taxon>Gunneridae</taxon>
        <taxon>Pentapetalae</taxon>
        <taxon>rosids</taxon>
        <taxon>fabids</taxon>
        <taxon>Fagales</taxon>
        <taxon>Juglandaceae</taxon>
        <taxon>Carya</taxon>
    </lineage>
</organism>
<comment type="caution">
    <text evidence="10">The sequence shown here is derived from an EMBL/GenBank/DDBJ whole genome shotgun (WGS) entry which is preliminary data.</text>
</comment>
<evidence type="ECO:0000256" key="7">
    <source>
        <dbReference type="ARBA" id="ARBA00022843"/>
    </source>
</evidence>
<dbReference type="Proteomes" id="UP000811246">
    <property type="component" value="Chromosome 1"/>
</dbReference>
<feature type="domain" description="Ubiquitin-like" evidence="9">
    <location>
        <begin position="23"/>
        <end position="92"/>
    </location>
</feature>
<keyword evidence="5" id="KW-1017">Isopeptide bond</keyword>
<evidence type="ECO:0000256" key="5">
    <source>
        <dbReference type="ARBA" id="ARBA00022499"/>
    </source>
</evidence>
<comment type="subcellular location">
    <subcellularLocation>
        <location evidence="2">Cytoplasm</location>
    </subcellularLocation>
    <subcellularLocation>
        <location evidence="1">Nucleus</location>
    </subcellularLocation>
</comment>
<keyword evidence="7" id="KW-0832">Ubl conjugation</keyword>
<dbReference type="PROSITE" id="PS50053">
    <property type="entry name" value="UBIQUITIN_2"/>
    <property type="match status" value="5"/>
</dbReference>
<dbReference type="PANTHER" id="PTHR10666">
    <property type="entry name" value="UBIQUITIN"/>
    <property type="match status" value="1"/>
</dbReference>